<proteinExistence type="predicted"/>
<dbReference type="AlphaFoldDB" id="A0A1X7VWZ8"/>
<feature type="region of interest" description="Disordered" evidence="1">
    <location>
        <begin position="1"/>
        <end position="21"/>
    </location>
</feature>
<reference evidence="2" key="1">
    <citation type="submission" date="2017-05" db="UniProtKB">
        <authorList>
            <consortium name="EnsemblMetazoa"/>
        </authorList>
    </citation>
    <scope>IDENTIFICATION</scope>
</reference>
<sequence length="50" mass="5512">MKCTKVCASNKEPSSDASLSHSSIVHKYRGRRGLNASCQLLNKFCFPSSH</sequence>
<name>A0A1X7VWZ8_AMPQE</name>
<evidence type="ECO:0000313" key="2">
    <source>
        <dbReference type="EnsemblMetazoa" id="Aqu2.1.43933_001"/>
    </source>
</evidence>
<dbReference type="InParanoid" id="A0A1X7VWZ8"/>
<feature type="compositionally biased region" description="Polar residues" evidence="1">
    <location>
        <begin position="11"/>
        <end position="21"/>
    </location>
</feature>
<dbReference type="EnsemblMetazoa" id="Aqu2.1.43933_001">
    <property type="protein sequence ID" value="Aqu2.1.43933_001"/>
    <property type="gene ID" value="Aqu2.1.43933"/>
</dbReference>
<organism evidence="2">
    <name type="scientific">Amphimedon queenslandica</name>
    <name type="common">Sponge</name>
    <dbReference type="NCBI Taxonomy" id="400682"/>
    <lineage>
        <taxon>Eukaryota</taxon>
        <taxon>Metazoa</taxon>
        <taxon>Porifera</taxon>
        <taxon>Demospongiae</taxon>
        <taxon>Heteroscleromorpha</taxon>
        <taxon>Haplosclerida</taxon>
        <taxon>Niphatidae</taxon>
        <taxon>Amphimedon</taxon>
    </lineage>
</organism>
<accession>A0A1X7VWZ8</accession>
<evidence type="ECO:0000256" key="1">
    <source>
        <dbReference type="SAM" id="MobiDB-lite"/>
    </source>
</evidence>
<protein>
    <submittedName>
        <fullName evidence="2">Uncharacterized protein</fullName>
    </submittedName>
</protein>